<sequence>MSTSRSTSKVVLRITRYMQLLISTGLAVTTAYYTVAAFLADFHPHGALYSLFVNTWITVSATLFNFLAVAELREVEYKPITLFKIECSKAWVATSLGVFCMNHLPSLLNMEEPIQMERQSLIGGSLLLMVFYLPLALRYRESRCPPALDTMVVEKSGAGV</sequence>
<reference evidence="2 3" key="1">
    <citation type="submission" date="2017-03" db="EMBL/GenBank/DDBJ databases">
        <title>Genomes of endolithic fungi from Antarctica.</title>
        <authorList>
            <person name="Coleine C."/>
            <person name="Masonjones S."/>
            <person name="Stajich J.E."/>
        </authorList>
    </citation>
    <scope>NUCLEOTIDE SEQUENCE [LARGE SCALE GENOMIC DNA]</scope>
    <source>
        <strain evidence="2 3">CCFEE 5184</strain>
    </source>
</reference>
<evidence type="ECO:0000256" key="1">
    <source>
        <dbReference type="SAM" id="Phobius"/>
    </source>
</evidence>
<feature type="transmembrane region" description="Helical" evidence="1">
    <location>
        <begin position="46"/>
        <end position="69"/>
    </location>
</feature>
<proteinExistence type="predicted"/>
<dbReference type="AlphaFoldDB" id="A0A4U0XMD2"/>
<feature type="transmembrane region" description="Helical" evidence="1">
    <location>
        <begin position="20"/>
        <end position="40"/>
    </location>
</feature>
<keyword evidence="1" id="KW-0472">Membrane</keyword>
<comment type="caution">
    <text evidence="2">The sequence shown here is derived from an EMBL/GenBank/DDBJ whole genome shotgun (WGS) entry which is preliminary data.</text>
</comment>
<accession>A0A4U0XMD2</accession>
<organism evidence="2 3">
    <name type="scientific">Friedmanniomyces simplex</name>
    <dbReference type="NCBI Taxonomy" id="329884"/>
    <lineage>
        <taxon>Eukaryota</taxon>
        <taxon>Fungi</taxon>
        <taxon>Dikarya</taxon>
        <taxon>Ascomycota</taxon>
        <taxon>Pezizomycotina</taxon>
        <taxon>Dothideomycetes</taxon>
        <taxon>Dothideomycetidae</taxon>
        <taxon>Mycosphaerellales</taxon>
        <taxon>Teratosphaeriaceae</taxon>
        <taxon>Friedmanniomyces</taxon>
    </lineage>
</organism>
<dbReference type="EMBL" id="NAJQ01000155">
    <property type="protein sequence ID" value="TKA76708.1"/>
    <property type="molecule type" value="Genomic_DNA"/>
</dbReference>
<evidence type="ECO:0000313" key="3">
    <source>
        <dbReference type="Proteomes" id="UP000309340"/>
    </source>
</evidence>
<protein>
    <submittedName>
        <fullName evidence="2">Uncharacterized protein</fullName>
    </submittedName>
</protein>
<dbReference type="Proteomes" id="UP000309340">
    <property type="component" value="Unassembled WGS sequence"/>
</dbReference>
<name>A0A4U0XMD2_9PEZI</name>
<keyword evidence="3" id="KW-1185">Reference proteome</keyword>
<gene>
    <name evidence="2" type="ORF">B0A55_03936</name>
</gene>
<keyword evidence="1" id="KW-1133">Transmembrane helix</keyword>
<keyword evidence="1" id="KW-0812">Transmembrane</keyword>
<evidence type="ECO:0000313" key="2">
    <source>
        <dbReference type="EMBL" id="TKA76708.1"/>
    </source>
</evidence>